<evidence type="ECO:0000256" key="2">
    <source>
        <dbReference type="ARBA" id="ARBA00004906"/>
    </source>
</evidence>
<evidence type="ECO:0000256" key="3">
    <source>
        <dbReference type="ARBA" id="ARBA00012485"/>
    </source>
</evidence>
<dbReference type="InterPro" id="IPR036034">
    <property type="entry name" value="PDZ_sf"/>
</dbReference>
<evidence type="ECO:0000256" key="4">
    <source>
        <dbReference type="ARBA" id="ARBA00022679"/>
    </source>
</evidence>
<dbReference type="Pfam" id="PF00632">
    <property type="entry name" value="HECT"/>
    <property type="match status" value="1"/>
</dbReference>
<evidence type="ECO:0000256" key="1">
    <source>
        <dbReference type="ARBA" id="ARBA00000885"/>
    </source>
</evidence>
<feature type="region of interest" description="Disordered" evidence="7">
    <location>
        <begin position="107"/>
        <end position="139"/>
    </location>
</feature>
<feature type="region of interest" description="Disordered" evidence="7">
    <location>
        <begin position="656"/>
        <end position="681"/>
    </location>
</feature>
<reference evidence="10 11" key="1">
    <citation type="journal article" date="2024" name="Science">
        <title>Giant polyketide synthase enzymes in the biosynthesis of giant marine polyether toxins.</title>
        <authorList>
            <person name="Fallon T.R."/>
            <person name="Shende V.V."/>
            <person name="Wierzbicki I.H."/>
            <person name="Pendleton A.L."/>
            <person name="Watervoot N.F."/>
            <person name="Auber R.P."/>
            <person name="Gonzalez D.J."/>
            <person name="Wisecaver J.H."/>
            <person name="Moore B.S."/>
        </authorList>
    </citation>
    <scope>NUCLEOTIDE SEQUENCE [LARGE SCALE GENOMIC DNA]</scope>
    <source>
        <strain evidence="10 11">12B1</strain>
    </source>
</reference>
<gene>
    <name evidence="10" type="ORF">AB1Y20_023132</name>
</gene>
<sequence>MEEGSTNTSSGLRRRSLGDARPAELGSLGRHDPHASPEWSHRRVASAAFGAMSDPTFIPELLVQAAGSVELQAASSAQPQSSHGSHGHRLSHAARLVQNTVHLHHVGQKLHEKHMTEGGVNTTEAEEEEEEEEEEHRILTLDDSQPAAACTEDLAIARTAQLKAAALVGFDAVSSRLLRHTWQYPVTFLVLQARLHLRQSCWPGPFALVRRLTPVGLYRGFAPLALSVSLGELAARAPALLEYTTASDSEGHEDAGYIDQLFQSIPYRLAVLLPQLWLESLWARLVSLDTACAAAIATTSDTSMWSVVRTMLQEVPLFSFSSSKVLGVPLWLLAWQLTHGRRIATCGTAPPWSYFTRLLPPAHPSHESRSWRESLRATPYSAIPMAILHGMPQPDHQGHLLACLRCVLPGLAVGAIGWLCAKTAFQRLRGWLLRRLDFEKPAQRLTRKLALAQRYAPHVRARLQIETRSLLRDAPRRRSSFSPRATLAAFHALSSFQAKTAAARGLQPKRDRLIARLKAHAKRARAAQAPEMQGVVPCLQVRRQSISSSLRFVSHLPAVALELGQLRIKFIDEPAVDAGGVFREFMGEMARTLLESPLLAAANDGGLLPVHGQAALERRARAHSTTMDLVVPLGKDGKLGCMLGVCATCTSSWSAMDSPRGRTHGGASQGEGANQSDGSVSPGFSVLQVQQDYPAAALLRPGDDLVAVNGSPVDCANVDQALSLIRQAAMDGAPRTITVSGAGFEKANGTYTRLDDVVRGGGAPVYAKDAYWIARYLVRYSGPMGKRQAYVWFLQLANDGGDIYQVAKPFAASFPPCDEWVPAPHAHEQFGEVSPAPTLEADDVCAVMLTVKRGKEPFNPAWREEIYAIGRLMAIAIATNTPLNIPLSRSIYKLLLAEPITAYDVARIDKDFARHRVAPLLRSGGVAHMEKMLGGELYFTGVPLQSSGEEQELLPGGASRRVTEANKEMYVSLLIEHYLVGHCREELAILTAGFHDLIPHSVLRDDVHTVDGLHALELELIIAGLPSIDVIDWRKHTKWSSTGVAKNGDEESIQKKLEGWLFEVLERWSSDERATVLSFVCGSGRLPAAGFAGLRPQFNVEINHSEATEHLPSAHTCFNQLCIPAYTSMEQLKEKLASAIRLGANSFGFM</sequence>
<protein>
    <recommendedName>
        <fullName evidence="3">HECT-type E3 ubiquitin transferase</fullName>
        <ecNumber evidence="3">2.3.2.26</ecNumber>
    </recommendedName>
</protein>
<dbReference type="GO" id="GO:0005737">
    <property type="term" value="C:cytoplasm"/>
    <property type="evidence" value="ECO:0007669"/>
    <property type="project" value="TreeGrafter"/>
</dbReference>
<dbReference type="SMART" id="SM00119">
    <property type="entry name" value="HECTc"/>
    <property type="match status" value="1"/>
</dbReference>
<dbReference type="AlphaFoldDB" id="A0AB34JD77"/>
<dbReference type="Gene3D" id="3.30.2160.10">
    <property type="entry name" value="Hect, E3 ligase catalytic domain"/>
    <property type="match status" value="1"/>
</dbReference>
<comment type="pathway">
    <text evidence="2">Protein modification; protein ubiquitination.</text>
</comment>
<organism evidence="10 11">
    <name type="scientific">Prymnesium parvum</name>
    <name type="common">Toxic golden alga</name>
    <dbReference type="NCBI Taxonomy" id="97485"/>
    <lineage>
        <taxon>Eukaryota</taxon>
        <taxon>Haptista</taxon>
        <taxon>Haptophyta</taxon>
        <taxon>Prymnesiophyceae</taxon>
        <taxon>Prymnesiales</taxon>
        <taxon>Prymnesiaceae</taxon>
        <taxon>Prymnesium</taxon>
    </lineage>
</organism>
<evidence type="ECO:0000256" key="7">
    <source>
        <dbReference type="SAM" id="MobiDB-lite"/>
    </source>
</evidence>
<evidence type="ECO:0000256" key="5">
    <source>
        <dbReference type="ARBA" id="ARBA00022786"/>
    </source>
</evidence>
<dbReference type="EMBL" id="JBGBPQ010000009">
    <property type="protein sequence ID" value="KAL1519620.1"/>
    <property type="molecule type" value="Genomic_DNA"/>
</dbReference>
<dbReference type="SUPFAM" id="SSF50156">
    <property type="entry name" value="PDZ domain-like"/>
    <property type="match status" value="1"/>
</dbReference>
<dbReference type="GO" id="GO:0000209">
    <property type="term" value="P:protein polyubiquitination"/>
    <property type="evidence" value="ECO:0007669"/>
    <property type="project" value="TreeGrafter"/>
</dbReference>
<dbReference type="PANTHER" id="PTHR11254:SF67">
    <property type="entry name" value="E3 UBIQUITIN-PROTEIN LIGASE HUWE1"/>
    <property type="match status" value="1"/>
</dbReference>
<evidence type="ECO:0000313" key="10">
    <source>
        <dbReference type="EMBL" id="KAL1519620.1"/>
    </source>
</evidence>
<evidence type="ECO:0000313" key="11">
    <source>
        <dbReference type="Proteomes" id="UP001515480"/>
    </source>
</evidence>
<dbReference type="GO" id="GO:0061630">
    <property type="term" value="F:ubiquitin protein ligase activity"/>
    <property type="evidence" value="ECO:0007669"/>
    <property type="project" value="UniProtKB-EC"/>
</dbReference>
<dbReference type="GO" id="GO:0006511">
    <property type="term" value="P:ubiquitin-dependent protein catabolic process"/>
    <property type="evidence" value="ECO:0007669"/>
    <property type="project" value="TreeGrafter"/>
</dbReference>
<feature type="compositionally biased region" description="Polar residues" evidence="7">
    <location>
        <begin position="1"/>
        <end position="11"/>
    </location>
</feature>
<feature type="domain" description="PDZ" evidence="8">
    <location>
        <begin position="666"/>
        <end position="728"/>
    </location>
</feature>
<keyword evidence="11" id="KW-1185">Reference proteome</keyword>
<feature type="compositionally biased region" description="Acidic residues" evidence="7">
    <location>
        <begin position="124"/>
        <end position="134"/>
    </location>
</feature>
<dbReference type="InterPro" id="IPR035983">
    <property type="entry name" value="Hect_E3_ubiquitin_ligase"/>
</dbReference>
<keyword evidence="5 6" id="KW-0833">Ubl conjugation pathway</keyword>
<dbReference type="Gene3D" id="2.30.42.10">
    <property type="match status" value="1"/>
</dbReference>
<evidence type="ECO:0000256" key="6">
    <source>
        <dbReference type="PROSITE-ProRule" id="PRU00104"/>
    </source>
</evidence>
<dbReference type="SUPFAM" id="SSF56204">
    <property type="entry name" value="Hect, E3 ligase catalytic domain"/>
    <property type="match status" value="2"/>
</dbReference>
<evidence type="ECO:0000259" key="8">
    <source>
        <dbReference type="PROSITE" id="PS50106"/>
    </source>
</evidence>
<feature type="active site" description="Glycyl thioester intermediate" evidence="6">
    <location>
        <position position="1117"/>
    </location>
</feature>
<dbReference type="Gene3D" id="3.90.1750.10">
    <property type="entry name" value="Hect, E3 ligase catalytic domains"/>
    <property type="match status" value="1"/>
</dbReference>
<feature type="compositionally biased region" description="Basic and acidic residues" evidence="7">
    <location>
        <begin position="29"/>
        <end position="39"/>
    </location>
</feature>
<dbReference type="EC" id="2.3.2.26" evidence="3"/>
<comment type="caution">
    <text evidence="10">The sequence shown here is derived from an EMBL/GenBank/DDBJ whole genome shotgun (WGS) entry which is preliminary data.</text>
</comment>
<evidence type="ECO:0000259" key="9">
    <source>
        <dbReference type="PROSITE" id="PS50237"/>
    </source>
</evidence>
<accession>A0AB34JD77</accession>
<feature type="domain" description="HECT" evidence="9">
    <location>
        <begin position="557"/>
        <end position="594"/>
    </location>
</feature>
<comment type="caution">
    <text evidence="6">Lacks conserved residue(s) required for the propagation of feature annotation.</text>
</comment>
<proteinExistence type="predicted"/>
<dbReference type="PROSITE" id="PS50106">
    <property type="entry name" value="PDZ"/>
    <property type="match status" value="1"/>
</dbReference>
<dbReference type="Proteomes" id="UP001515480">
    <property type="component" value="Unassembled WGS sequence"/>
</dbReference>
<dbReference type="Gene3D" id="3.30.2410.10">
    <property type="entry name" value="Hect, E3 ligase catalytic domain"/>
    <property type="match status" value="1"/>
</dbReference>
<feature type="domain" description="HECT" evidence="9">
    <location>
        <begin position="869"/>
        <end position="1150"/>
    </location>
</feature>
<dbReference type="InterPro" id="IPR000569">
    <property type="entry name" value="HECT_dom"/>
</dbReference>
<keyword evidence="4" id="KW-0808">Transferase</keyword>
<dbReference type="PROSITE" id="PS50237">
    <property type="entry name" value="HECT"/>
    <property type="match status" value="2"/>
</dbReference>
<comment type="catalytic activity">
    <reaction evidence="1">
        <text>S-ubiquitinyl-[E2 ubiquitin-conjugating enzyme]-L-cysteine + [acceptor protein]-L-lysine = [E2 ubiquitin-conjugating enzyme]-L-cysteine + N(6)-ubiquitinyl-[acceptor protein]-L-lysine.</text>
        <dbReference type="EC" id="2.3.2.26"/>
    </reaction>
</comment>
<dbReference type="PANTHER" id="PTHR11254">
    <property type="entry name" value="HECT DOMAIN UBIQUITIN-PROTEIN LIGASE"/>
    <property type="match status" value="1"/>
</dbReference>
<dbReference type="InterPro" id="IPR050409">
    <property type="entry name" value="E3_ubiq-protein_ligase"/>
</dbReference>
<feature type="region of interest" description="Disordered" evidence="7">
    <location>
        <begin position="1"/>
        <end position="39"/>
    </location>
</feature>
<dbReference type="InterPro" id="IPR001478">
    <property type="entry name" value="PDZ"/>
</dbReference>
<name>A0AB34JD77_PRYPA</name>